<reference evidence="2 3" key="1">
    <citation type="submission" date="2024-07" db="EMBL/GenBank/DDBJ databases">
        <title>Novosphingobium kalidii RD2P27.</title>
        <authorList>
            <person name="Sun J.-Q."/>
        </authorList>
    </citation>
    <scope>NUCLEOTIDE SEQUENCE [LARGE SCALE GENOMIC DNA]</scope>
    <source>
        <strain evidence="2 3">RD2P27</strain>
    </source>
</reference>
<dbReference type="SUPFAM" id="SSF51120">
    <property type="entry name" value="beta-Roll"/>
    <property type="match status" value="2"/>
</dbReference>
<name>A0ABV2CZU7_9SPHN</name>
<dbReference type="InterPro" id="IPR001343">
    <property type="entry name" value="Hemolysn_Ca-bd"/>
</dbReference>
<keyword evidence="3" id="KW-1185">Reference proteome</keyword>
<dbReference type="RefSeq" id="WP_353983606.1">
    <property type="nucleotide sequence ID" value="NZ_JBEWLY010000012.1"/>
</dbReference>
<evidence type="ECO:0000313" key="3">
    <source>
        <dbReference type="Proteomes" id="UP001548713"/>
    </source>
</evidence>
<dbReference type="Pfam" id="PF00353">
    <property type="entry name" value="HemolysinCabind"/>
    <property type="match status" value="2"/>
</dbReference>
<comment type="caution">
    <text evidence="2">The sequence shown here is derived from an EMBL/GenBank/DDBJ whole genome shotgun (WGS) entry which is preliminary data.</text>
</comment>
<dbReference type="EMBL" id="JBEWLY010000012">
    <property type="protein sequence ID" value="MET1755133.1"/>
    <property type="molecule type" value="Genomic_DNA"/>
</dbReference>
<comment type="similarity">
    <text evidence="1">Belongs to the glycosyl hydrolase 12 (cellulase H) family.</text>
</comment>
<protein>
    <submittedName>
        <fullName evidence="2">Uncharacterized protein</fullName>
    </submittedName>
</protein>
<accession>A0ABV2CZU7</accession>
<evidence type="ECO:0000256" key="1">
    <source>
        <dbReference type="ARBA" id="ARBA00005519"/>
    </source>
</evidence>
<dbReference type="InterPro" id="IPR018511">
    <property type="entry name" value="Hemolysin-typ_Ca-bd_CS"/>
</dbReference>
<dbReference type="InterPro" id="IPR013320">
    <property type="entry name" value="ConA-like_dom_sf"/>
</dbReference>
<dbReference type="PANTHER" id="PTHR34002">
    <property type="entry name" value="BLR1656 PROTEIN"/>
    <property type="match status" value="1"/>
</dbReference>
<dbReference type="SUPFAM" id="SSF49899">
    <property type="entry name" value="Concanavalin A-like lectins/glucanases"/>
    <property type="match status" value="1"/>
</dbReference>
<dbReference type="InterPro" id="IPR002594">
    <property type="entry name" value="GH12"/>
</dbReference>
<gene>
    <name evidence="2" type="ORF">ABVV53_06645</name>
</gene>
<proteinExistence type="inferred from homology"/>
<dbReference type="Proteomes" id="UP001548713">
    <property type="component" value="Unassembled WGS sequence"/>
</dbReference>
<dbReference type="PRINTS" id="PR00313">
    <property type="entry name" value="CABNDNGRPT"/>
</dbReference>
<dbReference type="InterPro" id="IPR011049">
    <property type="entry name" value="Serralysin-like_metalloprot_C"/>
</dbReference>
<organism evidence="2 3">
    <name type="scientific">Novosphingobium kalidii</name>
    <dbReference type="NCBI Taxonomy" id="3230299"/>
    <lineage>
        <taxon>Bacteria</taxon>
        <taxon>Pseudomonadati</taxon>
        <taxon>Pseudomonadota</taxon>
        <taxon>Alphaproteobacteria</taxon>
        <taxon>Sphingomonadales</taxon>
        <taxon>Sphingomonadaceae</taxon>
        <taxon>Novosphingobium</taxon>
    </lineage>
</organism>
<dbReference type="Gene3D" id="2.60.120.180">
    <property type="match status" value="1"/>
</dbReference>
<dbReference type="PROSITE" id="PS00330">
    <property type="entry name" value="HEMOLYSIN_CALCIUM"/>
    <property type="match status" value="1"/>
</dbReference>
<dbReference type="InterPro" id="IPR013319">
    <property type="entry name" value="GH11/12"/>
</dbReference>
<dbReference type="PANTHER" id="PTHR34002:SF9">
    <property type="entry name" value="XYLOGLUCAN-SPECIFIC ENDO-BETA-1,4-GLUCANASE A"/>
    <property type="match status" value="1"/>
</dbReference>
<dbReference type="Gene3D" id="2.150.10.10">
    <property type="entry name" value="Serralysin-like metalloprotease, C-terminal"/>
    <property type="match status" value="2"/>
</dbReference>
<evidence type="ECO:0000313" key="2">
    <source>
        <dbReference type="EMBL" id="MET1755133.1"/>
    </source>
</evidence>
<sequence>MYTNSKNLEMLLSGATNSWLAAGTASTTRIGTSKNDIFYAVRGETMIGGLGDDRYFVYENTAKVVEKPGEGIDTIDMRYWGTIVMPDNVENVILTGGGKEGVGATGATGNALNNLIIAGKTGATLDGARGNDVLVGGVGADVFSIRAGNGSDVIYNFQHGWDAVKLSGYGFTNFQQLLSKSSQVGNDTRIQLGASETLTLRDVSLGSLTASDFNFQDFVAAKVPVNKTLDKAGQASNANGWFVINNAWGSGDLTIGKDYTLTSQFNTSDMTSGTTFNWAYPLTTTDTKILAYPAVQFGMNPHNLAGNPSDTAKMFPVQVSDLASLTADYDLSYSGNLGGFNVSFDIWLANSATASGKETITNEIMIWLHKGGFEAFGKPIGTYKNGDFSATIYHKGTYTALVADENWTKGTIDIADVIADLKERGIISDTEYLRSVELGAEVTSGTGSLTINDLQLNAKTHTDDGAIKSFVVDGSGTQVEVISDSPAADISVPAAPLAEKLFDSKGVQIGTVTTESPSADKTVVIKHDLAGNVVSTDVTVVGKETVVQHFDGNYLLTAAEKTVTNANGSVQTVFFDGNWAITGAARVTVSGAETKTQYFDAKWQPSGMDVRVDEGNGSTMVKHFNASWQLVGAERVAVSGGVTTTQTWDSAWNLVSMERLMINADGSKRAEHYDSNAKMTGYDVIKVVDGVEVTEQYDSHGVPQSTAAVAMSTSSIAQVEETAGTEGSDLIYGRGGSDIITGGSGADVFVFDMNLPRTSLLTITDFHAGEDRFALAFSAPGGIGTSGTFEASAFWSGEGVKAAHDADDRVIYDTASGKLYFDPDGTGSAQATLVAHLVNAPQNLTPADFLIL</sequence>